<dbReference type="GO" id="GO:0008234">
    <property type="term" value="F:cysteine-type peptidase activity"/>
    <property type="evidence" value="ECO:0007669"/>
    <property type="project" value="UniProtKB-KW"/>
</dbReference>
<evidence type="ECO:0000256" key="1">
    <source>
        <dbReference type="ARBA" id="ARBA00007074"/>
    </source>
</evidence>
<accession>A0A6J6IRV1</accession>
<keyword evidence="3" id="KW-0378">Hydrolase</keyword>
<evidence type="ECO:0000259" key="6">
    <source>
        <dbReference type="PROSITE" id="PS51935"/>
    </source>
</evidence>
<dbReference type="GO" id="GO:0006508">
    <property type="term" value="P:proteolysis"/>
    <property type="evidence" value="ECO:0007669"/>
    <property type="project" value="UniProtKB-KW"/>
</dbReference>
<feature type="domain" description="NlpC/P60" evidence="6">
    <location>
        <begin position="232"/>
        <end position="349"/>
    </location>
</feature>
<comment type="similarity">
    <text evidence="1">Belongs to the peptidase C40 family.</text>
</comment>
<dbReference type="Gene3D" id="6.10.250.3150">
    <property type="match status" value="1"/>
</dbReference>
<dbReference type="Gene3D" id="3.90.1720.10">
    <property type="entry name" value="endopeptidase domain like (from Nostoc punctiforme)"/>
    <property type="match status" value="1"/>
</dbReference>
<dbReference type="PANTHER" id="PTHR47053:SF1">
    <property type="entry name" value="MUREIN DD-ENDOPEPTIDASE MEPH-RELATED"/>
    <property type="match status" value="1"/>
</dbReference>
<dbReference type="InterPro" id="IPR000064">
    <property type="entry name" value="NLP_P60_dom"/>
</dbReference>
<keyword evidence="2" id="KW-0645">Protease</keyword>
<keyword evidence="5" id="KW-0175">Coiled coil</keyword>
<protein>
    <submittedName>
        <fullName evidence="7">Unannotated protein</fullName>
    </submittedName>
</protein>
<dbReference type="AlphaFoldDB" id="A0A6J6IRV1"/>
<feature type="coiled-coil region" evidence="5">
    <location>
        <begin position="167"/>
        <end position="219"/>
    </location>
</feature>
<dbReference type="InterPro" id="IPR038765">
    <property type="entry name" value="Papain-like_cys_pep_sf"/>
</dbReference>
<dbReference type="InterPro" id="IPR051202">
    <property type="entry name" value="Peptidase_C40"/>
</dbReference>
<keyword evidence="4" id="KW-0788">Thiol protease</keyword>
<evidence type="ECO:0000256" key="5">
    <source>
        <dbReference type="SAM" id="Coils"/>
    </source>
</evidence>
<gene>
    <name evidence="7" type="ORF">UFOPK1946_00930</name>
</gene>
<dbReference type="EMBL" id="CAEZVG010000058">
    <property type="protein sequence ID" value="CAB4627371.1"/>
    <property type="molecule type" value="Genomic_DNA"/>
</dbReference>
<sequence>MSFQSAEPCKSQGLRSAAPLALLMAPVMALSLLLAPQASAAPSLSQIQAQVIALEEEATAAAEGAQEAKVKLAALQRSLQGIQAQAAIQGKNVDSISRSLGAIAVSQYKSGSLSQSLELLFSSDPALYLSSAGTLESITRRKSIQLKKLQSATQALNATSLTVADRLAQVKSLEKRLEQQSAAARAKLVKAEKLLATLKKEDRERLARLAREREDADQADSIKRAKTLNVASGRGGLAIKFAFKQIGDRYVFGADGMINWDCSGLTMRAFQTAGVNLPHSSAAQSRMGKSIPFSQKKPGDLVFFGRPVSHVGIYIGGGKMVHAPRSGSRVKIASAASLGSKRLVAVRRF</sequence>
<dbReference type="Pfam" id="PF00877">
    <property type="entry name" value="NLPC_P60"/>
    <property type="match status" value="1"/>
</dbReference>
<evidence type="ECO:0000256" key="4">
    <source>
        <dbReference type="ARBA" id="ARBA00022807"/>
    </source>
</evidence>
<evidence type="ECO:0000256" key="2">
    <source>
        <dbReference type="ARBA" id="ARBA00022670"/>
    </source>
</evidence>
<reference evidence="7" key="1">
    <citation type="submission" date="2020-05" db="EMBL/GenBank/DDBJ databases">
        <authorList>
            <person name="Chiriac C."/>
            <person name="Salcher M."/>
            <person name="Ghai R."/>
            <person name="Kavagutti S V."/>
        </authorList>
    </citation>
    <scope>NUCLEOTIDE SEQUENCE</scope>
</reference>
<proteinExistence type="inferred from homology"/>
<evidence type="ECO:0000313" key="7">
    <source>
        <dbReference type="EMBL" id="CAB4627371.1"/>
    </source>
</evidence>
<dbReference type="SUPFAM" id="SSF54001">
    <property type="entry name" value="Cysteine proteinases"/>
    <property type="match status" value="1"/>
</dbReference>
<name>A0A6J6IRV1_9ZZZZ</name>
<dbReference type="PROSITE" id="PS51935">
    <property type="entry name" value="NLPC_P60"/>
    <property type="match status" value="1"/>
</dbReference>
<organism evidence="7">
    <name type="scientific">freshwater metagenome</name>
    <dbReference type="NCBI Taxonomy" id="449393"/>
    <lineage>
        <taxon>unclassified sequences</taxon>
        <taxon>metagenomes</taxon>
        <taxon>ecological metagenomes</taxon>
    </lineage>
</organism>
<dbReference type="PANTHER" id="PTHR47053">
    <property type="entry name" value="MUREIN DD-ENDOPEPTIDASE MEPH-RELATED"/>
    <property type="match status" value="1"/>
</dbReference>
<evidence type="ECO:0000256" key="3">
    <source>
        <dbReference type="ARBA" id="ARBA00022801"/>
    </source>
</evidence>